<protein>
    <submittedName>
        <fullName evidence="1">Uncharacterized protein</fullName>
    </submittedName>
</protein>
<gene>
    <name evidence="1" type="ORF">CHARACLAT_027592</name>
</gene>
<dbReference type="Proteomes" id="UP001352852">
    <property type="component" value="Unassembled WGS sequence"/>
</dbReference>
<reference evidence="1 2" key="1">
    <citation type="submission" date="2021-06" db="EMBL/GenBank/DDBJ databases">
        <authorList>
            <person name="Palmer J.M."/>
        </authorList>
    </citation>
    <scope>NUCLEOTIDE SEQUENCE [LARGE SCALE GENOMIC DNA]</scope>
    <source>
        <strain evidence="1 2">CL_MEX2019</strain>
        <tissue evidence="1">Muscle</tissue>
    </source>
</reference>
<dbReference type="PROSITE" id="PS51257">
    <property type="entry name" value="PROKAR_LIPOPROTEIN"/>
    <property type="match status" value="1"/>
</dbReference>
<sequence>MKNQNTRPHSAFMIQQGGQSCQDSQFIAMTSDVCVTYPPAGQLCEVVLSVVLAQKHSQQQLRNDLLTGHYILDSCPVSSTLFVSLVCEGRIDERRAVASLVSFLNGSKAGLAAVSREETVVDDKKEIPSDQHQQRVSRSFEDVISVCMSKTFKDERSRFGGVASRRDDTVRSPNLKWSISQYRKPIGEQ</sequence>
<name>A0ABU7E430_9TELE</name>
<keyword evidence="2" id="KW-1185">Reference proteome</keyword>
<proteinExistence type="predicted"/>
<dbReference type="EMBL" id="JAHUTJ010044496">
    <property type="protein sequence ID" value="MED6282006.1"/>
    <property type="molecule type" value="Genomic_DNA"/>
</dbReference>
<organism evidence="1 2">
    <name type="scientific">Characodon lateralis</name>
    <dbReference type="NCBI Taxonomy" id="208331"/>
    <lineage>
        <taxon>Eukaryota</taxon>
        <taxon>Metazoa</taxon>
        <taxon>Chordata</taxon>
        <taxon>Craniata</taxon>
        <taxon>Vertebrata</taxon>
        <taxon>Euteleostomi</taxon>
        <taxon>Actinopterygii</taxon>
        <taxon>Neopterygii</taxon>
        <taxon>Teleostei</taxon>
        <taxon>Neoteleostei</taxon>
        <taxon>Acanthomorphata</taxon>
        <taxon>Ovalentaria</taxon>
        <taxon>Atherinomorphae</taxon>
        <taxon>Cyprinodontiformes</taxon>
        <taxon>Goodeidae</taxon>
        <taxon>Characodon</taxon>
    </lineage>
</organism>
<accession>A0ABU7E430</accession>
<evidence type="ECO:0000313" key="2">
    <source>
        <dbReference type="Proteomes" id="UP001352852"/>
    </source>
</evidence>
<comment type="caution">
    <text evidence="1">The sequence shown here is derived from an EMBL/GenBank/DDBJ whole genome shotgun (WGS) entry which is preliminary data.</text>
</comment>
<evidence type="ECO:0000313" key="1">
    <source>
        <dbReference type="EMBL" id="MED6282006.1"/>
    </source>
</evidence>